<keyword evidence="21" id="KW-0395">Inflammatory response</keyword>
<keyword evidence="17" id="KW-0862">Zinc</keyword>
<dbReference type="AlphaFoldDB" id="Q4RE86"/>
<dbReference type="GO" id="GO:0005777">
    <property type="term" value="C:peroxisome"/>
    <property type="evidence" value="ECO:0007669"/>
    <property type="project" value="UniProtKB-SubCell"/>
</dbReference>
<evidence type="ECO:0000256" key="20">
    <source>
        <dbReference type="ARBA" id="ARBA00023140"/>
    </source>
</evidence>
<reference evidence="34" key="2">
    <citation type="submission" date="2004-02" db="EMBL/GenBank/DDBJ databases">
        <authorList>
            <consortium name="Genoscope"/>
            <consortium name="Whitehead Institute Centre for Genome Research"/>
        </authorList>
    </citation>
    <scope>NUCLEOTIDE SEQUENCE</scope>
</reference>
<evidence type="ECO:0000256" key="31">
    <source>
        <dbReference type="ARBA" id="ARBA00079781"/>
    </source>
</evidence>
<dbReference type="OrthoDB" id="10055554at2759"/>
<keyword evidence="16" id="KW-0256">Endoplasmic reticulum</keyword>
<keyword evidence="18" id="KW-0391">Immunity</keyword>
<comment type="similarity">
    <text evidence="6">Belongs to the purine nucleoside phosphorylase YfiH/LACC1 family.</text>
</comment>
<dbReference type="PANTHER" id="PTHR30616:SF2">
    <property type="entry name" value="PURINE NUCLEOSIDE PHOSPHORYLASE LACC1"/>
    <property type="match status" value="1"/>
</dbReference>
<evidence type="ECO:0000256" key="4">
    <source>
        <dbReference type="ARBA" id="ARBA00004275"/>
    </source>
</evidence>
<evidence type="ECO:0000256" key="9">
    <source>
        <dbReference type="ARBA" id="ARBA00012784"/>
    </source>
</evidence>
<evidence type="ECO:0000256" key="16">
    <source>
        <dbReference type="ARBA" id="ARBA00022824"/>
    </source>
</evidence>
<dbReference type="PANTHER" id="PTHR30616">
    <property type="entry name" value="UNCHARACTERIZED PROTEIN YFIH"/>
    <property type="match status" value="1"/>
</dbReference>
<dbReference type="InterPro" id="IPR011324">
    <property type="entry name" value="Cytotoxic_necrot_fac-like_cat"/>
</dbReference>
<comment type="caution">
    <text evidence="34">The sequence shown here is derived from an EMBL/GenBank/DDBJ whole genome shotgun (WGS) entry which is preliminary data.</text>
</comment>
<keyword evidence="19" id="KW-0007">Acetylation</keyword>
<keyword evidence="13" id="KW-0808">Transferase</keyword>
<comment type="catalytic activity">
    <reaction evidence="24">
        <text>adenosine + phosphate = alpha-D-ribose 1-phosphate + adenine</text>
        <dbReference type="Rhea" id="RHEA:27642"/>
        <dbReference type="ChEBI" id="CHEBI:16335"/>
        <dbReference type="ChEBI" id="CHEBI:16708"/>
        <dbReference type="ChEBI" id="CHEBI:43474"/>
        <dbReference type="ChEBI" id="CHEBI:57720"/>
        <dbReference type="EC" id="2.4.2.1"/>
    </reaction>
    <physiologicalReaction direction="left-to-right" evidence="24">
        <dbReference type="Rhea" id="RHEA:27643"/>
    </physiologicalReaction>
</comment>
<evidence type="ECO:0000256" key="6">
    <source>
        <dbReference type="ARBA" id="ARBA00007353"/>
    </source>
</evidence>
<evidence type="ECO:0000256" key="29">
    <source>
        <dbReference type="ARBA" id="ARBA00075738"/>
    </source>
</evidence>
<keyword evidence="10" id="KW-0963">Cytoplasm</keyword>
<dbReference type="GO" id="GO:0031347">
    <property type="term" value="P:regulation of defense response"/>
    <property type="evidence" value="ECO:0007669"/>
    <property type="project" value="UniProtKB-ARBA"/>
</dbReference>
<feature type="non-terminal residue" evidence="34">
    <location>
        <position position="1"/>
    </location>
</feature>
<dbReference type="Pfam" id="PF02578">
    <property type="entry name" value="Cu-oxidase_4"/>
    <property type="match status" value="1"/>
</dbReference>
<proteinExistence type="inferred from homology"/>
<dbReference type="EC" id="2.4.2.1" evidence="7"/>
<sequence>STAERLFRFKQSLDALGLSSVRVLTTARGQQVLSAYQKELFTHVYSFEYQVSPADGSGCPSCADSAPDSPEDGQEAEQVCALLRTLPALKGDLRVLRSALIPDCFGHGFSTRAGGVSYLPTLSALNLFSSQRRRDPRAVVQENRRRLALHAGFHPRPLRLVKVDHGRDVWVLGTAEPHRYDAMVTDRAGVVLAAPGADCMPILLADPRSKVIAVAHAGWKGTLLGIAMATVATMVTEFGCHVTNVVVVVGPSVGVCCFKLARDRALDFSRIHPDCVPDPESSTPHVNIRLANRVLLERGGVLPENIHDDTVTDRPGVTPCTCCQAQDFFSHVRDGADFGTQLGFLWIRDG</sequence>
<name>Q4RE86_TETNG</name>
<comment type="catalytic activity">
    <reaction evidence="25">
        <text>S-methyl-5'-thioadenosine + phosphate = 5-(methylsulfanyl)-alpha-D-ribose 1-phosphate + adenine</text>
        <dbReference type="Rhea" id="RHEA:11852"/>
        <dbReference type="ChEBI" id="CHEBI:16708"/>
        <dbReference type="ChEBI" id="CHEBI:17509"/>
        <dbReference type="ChEBI" id="CHEBI:43474"/>
        <dbReference type="ChEBI" id="CHEBI:58533"/>
        <dbReference type="EC" id="2.4.2.28"/>
    </reaction>
    <physiologicalReaction direction="left-to-right" evidence="25">
        <dbReference type="Rhea" id="RHEA:11853"/>
    </physiologicalReaction>
</comment>
<accession>Q4RE86</accession>
<evidence type="ECO:0000256" key="2">
    <source>
        <dbReference type="ARBA" id="ARBA00004123"/>
    </source>
</evidence>
<dbReference type="InterPro" id="IPR003730">
    <property type="entry name" value="Cu_polyphenol_OxRdtase"/>
</dbReference>
<comment type="subunit">
    <text evidence="27">Interacts with FASN. Interacts with SDHA. Interacts with ATF6, EIF2AK3 and ERN1.</text>
</comment>
<reference evidence="34" key="1">
    <citation type="journal article" date="2004" name="Nature">
        <title>Genome duplication in the teleost fish Tetraodon nigroviridis reveals the early vertebrate proto-karyotype.</title>
        <authorList>
            <person name="Jaillon O."/>
            <person name="Aury J.-M."/>
            <person name="Brunet F."/>
            <person name="Petit J.-L."/>
            <person name="Stange-Thomann N."/>
            <person name="Mauceli E."/>
            <person name="Bouneau L."/>
            <person name="Fischer C."/>
            <person name="Ozouf-Costaz C."/>
            <person name="Bernot A."/>
            <person name="Nicaud S."/>
            <person name="Jaffe D."/>
            <person name="Fisher S."/>
            <person name="Lutfalla G."/>
            <person name="Dossat C."/>
            <person name="Segurens B."/>
            <person name="Dasilva C."/>
            <person name="Salanoubat M."/>
            <person name="Levy M."/>
            <person name="Boudet N."/>
            <person name="Castellano S."/>
            <person name="Anthouard V."/>
            <person name="Jubin C."/>
            <person name="Castelli V."/>
            <person name="Katinka M."/>
            <person name="Vacherie B."/>
            <person name="Biemont C."/>
            <person name="Skalli Z."/>
            <person name="Cattolico L."/>
            <person name="Poulain J."/>
            <person name="De Berardinis V."/>
            <person name="Cruaud C."/>
            <person name="Duprat S."/>
            <person name="Brottier P."/>
            <person name="Coutanceau J.-P."/>
            <person name="Gouzy J."/>
            <person name="Parra G."/>
            <person name="Lardier G."/>
            <person name="Chapple C."/>
            <person name="McKernan K.J."/>
            <person name="McEwan P."/>
            <person name="Bosak S."/>
            <person name="Kellis M."/>
            <person name="Volff J.-N."/>
            <person name="Guigo R."/>
            <person name="Zody M.C."/>
            <person name="Mesirov J."/>
            <person name="Lindblad-Toh K."/>
            <person name="Birren B."/>
            <person name="Nusbaum C."/>
            <person name="Kahn D."/>
            <person name="Robinson-Rechavi M."/>
            <person name="Laudet V."/>
            <person name="Schachter V."/>
            <person name="Quetier F."/>
            <person name="Saurin W."/>
            <person name="Scarpelli C."/>
            <person name="Wincker P."/>
            <person name="Lander E.S."/>
            <person name="Weissenbach J."/>
            <person name="Roest Crollius H."/>
        </authorList>
    </citation>
    <scope>NUCLEOTIDE SEQUENCE [LARGE SCALE GENOMIC DNA]</scope>
</reference>
<dbReference type="GO" id="GO:0016787">
    <property type="term" value="F:hydrolase activity"/>
    <property type="evidence" value="ECO:0007669"/>
    <property type="project" value="UniProtKB-KW"/>
</dbReference>
<keyword evidence="22" id="KW-0539">Nucleus</keyword>
<dbReference type="SUPFAM" id="SSF64438">
    <property type="entry name" value="CNF1/YfiH-like putative cysteine hydrolases"/>
    <property type="match status" value="1"/>
</dbReference>
<keyword evidence="14" id="KW-0479">Metal-binding</keyword>
<comment type="catalytic activity">
    <reaction evidence="1">
        <text>inosine + phosphate = alpha-D-ribose 1-phosphate + hypoxanthine</text>
        <dbReference type="Rhea" id="RHEA:27646"/>
        <dbReference type="ChEBI" id="CHEBI:17368"/>
        <dbReference type="ChEBI" id="CHEBI:17596"/>
        <dbReference type="ChEBI" id="CHEBI:43474"/>
        <dbReference type="ChEBI" id="CHEBI:57720"/>
        <dbReference type="EC" id="2.4.2.1"/>
    </reaction>
    <physiologicalReaction direction="left-to-right" evidence="1">
        <dbReference type="Rhea" id="RHEA:27647"/>
    </physiologicalReaction>
</comment>
<dbReference type="KEGG" id="tng:GSTEN00035876G001"/>
<comment type="subcellular location">
    <subcellularLocation>
        <location evidence="5">Cytoplasm</location>
    </subcellularLocation>
    <subcellularLocation>
        <location evidence="3">Endoplasmic reticulum</location>
    </subcellularLocation>
    <subcellularLocation>
        <location evidence="2">Nucleus</location>
    </subcellularLocation>
    <subcellularLocation>
        <location evidence="4">Peroxisome</location>
    </subcellularLocation>
</comment>
<evidence type="ECO:0000256" key="21">
    <source>
        <dbReference type="ARBA" id="ARBA00023198"/>
    </source>
</evidence>
<dbReference type="Gene3D" id="3.60.140.10">
    <property type="entry name" value="CNF1/YfiH-like putative cysteine hydrolases"/>
    <property type="match status" value="1"/>
</dbReference>
<evidence type="ECO:0000256" key="7">
    <source>
        <dbReference type="ARBA" id="ARBA00011886"/>
    </source>
</evidence>
<keyword evidence="20" id="KW-0576">Peroxisome</keyword>
<protein>
    <recommendedName>
        <fullName evidence="28">Purine nucleoside phosphorylase LACC1</fullName>
        <ecNumber evidence="7">2.4.2.1</ecNumber>
        <ecNumber evidence="8">2.4.2.28</ecNumber>
        <ecNumber evidence="9">3.5.4.4</ecNumber>
    </recommendedName>
    <alternativeName>
        <fullName evidence="31">Adenosine deaminase LACC1</fullName>
    </alternativeName>
    <alternativeName>
        <fullName evidence="30">Fatty acid metabolism-immunity nexus</fullName>
    </alternativeName>
    <alternativeName>
        <fullName evidence="29">Guanosine phosphorylase LACC1</fullName>
    </alternativeName>
    <alternativeName>
        <fullName evidence="32">Laccase domain-containing protein 1</fullName>
    </alternativeName>
    <alternativeName>
        <fullName evidence="33">S-methyl-5'-thioadenosine phosphorylase LACC1</fullName>
    </alternativeName>
</protein>
<evidence type="ECO:0000256" key="28">
    <source>
        <dbReference type="ARBA" id="ARBA00071637"/>
    </source>
</evidence>
<evidence type="ECO:0000256" key="24">
    <source>
        <dbReference type="ARBA" id="ARBA00048968"/>
    </source>
</evidence>
<evidence type="ECO:0000256" key="15">
    <source>
        <dbReference type="ARBA" id="ARBA00022801"/>
    </source>
</evidence>
<evidence type="ECO:0000256" key="3">
    <source>
        <dbReference type="ARBA" id="ARBA00004240"/>
    </source>
</evidence>
<evidence type="ECO:0000256" key="12">
    <source>
        <dbReference type="ARBA" id="ARBA00022588"/>
    </source>
</evidence>
<dbReference type="FunFam" id="3.60.140.10:FF:000002">
    <property type="entry name" value="Laccase (multicopper oxidoreductase) domain-containing 1"/>
    <property type="match status" value="1"/>
</dbReference>
<gene>
    <name evidence="34" type="ORF">GSTENG00035876001</name>
</gene>
<evidence type="ECO:0000256" key="33">
    <source>
        <dbReference type="ARBA" id="ARBA00081957"/>
    </source>
</evidence>
<dbReference type="EMBL" id="CAAE01015134">
    <property type="protein sequence ID" value="CAG13296.1"/>
    <property type="molecule type" value="Genomic_DNA"/>
</dbReference>
<keyword evidence="11" id="KW-0597">Phosphoprotein</keyword>
<evidence type="ECO:0000256" key="18">
    <source>
        <dbReference type="ARBA" id="ARBA00022859"/>
    </source>
</evidence>
<evidence type="ECO:0000256" key="25">
    <source>
        <dbReference type="ARBA" id="ARBA00049893"/>
    </source>
</evidence>
<organism evidence="34">
    <name type="scientific">Tetraodon nigroviridis</name>
    <name type="common">Spotted green pufferfish</name>
    <name type="synonym">Chelonodon nigroviridis</name>
    <dbReference type="NCBI Taxonomy" id="99883"/>
    <lineage>
        <taxon>Eukaryota</taxon>
        <taxon>Metazoa</taxon>
        <taxon>Chordata</taxon>
        <taxon>Craniata</taxon>
        <taxon>Vertebrata</taxon>
        <taxon>Euteleostomi</taxon>
        <taxon>Actinopterygii</taxon>
        <taxon>Neopterygii</taxon>
        <taxon>Teleostei</taxon>
        <taxon>Neoteleostei</taxon>
        <taxon>Acanthomorphata</taxon>
        <taxon>Eupercaria</taxon>
        <taxon>Tetraodontiformes</taxon>
        <taxon>Tetradontoidea</taxon>
        <taxon>Tetraodontidae</taxon>
        <taxon>Tetraodon</taxon>
    </lineage>
</organism>
<keyword evidence="12" id="KW-0399">Innate immunity</keyword>
<evidence type="ECO:0000313" key="34">
    <source>
        <dbReference type="EMBL" id="CAG13296.1"/>
    </source>
</evidence>
<evidence type="ECO:0000256" key="13">
    <source>
        <dbReference type="ARBA" id="ARBA00022679"/>
    </source>
</evidence>
<dbReference type="GO" id="GO:0045087">
    <property type="term" value="P:innate immune response"/>
    <property type="evidence" value="ECO:0007669"/>
    <property type="project" value="UniProtKB-KW"/>
</dbReference>
<feature type="non-terminal residue" evidence="34">
    <location>
        <position position="350"/>
    </location>
</feature>
<evidence type="ECO:0000256" key="30">
    <source>
        <dbReference type="ARBA" id="ARBA00079351"/>
    </source>
</evidence>
<evidence type="ECO:0000256" key="19">
    <source>
        <dbReference type="ARBA" id="ARBA00022990"/>
    </source>
</evidence>
<keyword evidence="15" id="KW-0378">Hydrolase</keyword>
<dbReference type="EC" id="3.5.4.4" evidence="9"/>
<evidence type="ECO:0000256" key="17">
    <source>
        <dbReference type="ARBA" id="ARBA00022833"/>
    </source>
</evidence>
<evidence type="ECO:0000256" key="22">
    <source>
        <dbReference type="ARBA" id="ARBA00023242"/>
    </source>
</evidence>
<dbReference type="GO" id="GO:0005507">
    <property type="term" value="F:copper ion binding"/>
    <property type="evidence" value="ECO:0007669"/>
    <property type="project" value="TreeGrafter"/>
</dbReference>
<evidence type="ECO:0000256" key="10">
    <source>
        <dbReference type="ARBA" id="ARBA00022490"/>
    </source>
</evidence>
<evidence type="ECO:0000256" key="23">
    <source>
        <dbReference type="ARBA" id="ARBA00047989"/>
    </source>
</evidence>
<evidence type="ECO:0000256" key="32">
    <source>
        <dbReference type="ARBA" id="ARBA00081352"/>
    </source>
</evidence>
<dbReference type="GO" id="GO:0017061">
    <property type="term" value="F:S-methyl-5-thioadenosine phosphorylase activity"/>
    <property type="evidence" value="ECO:0007669"/>
    <property type="project" value="UniProtKB-EC"/>
</dbReference>
<evidence type="ECO:0000256" key="11">
    <source>
        <dbReference type="ARBA" id="ARBA00022553"/>
    </source>
</evidence>
<evidence type="ECO:0000256" key="1">
    <source>
        <dbReference type="ARBA" id="ARBA00000553"/>
    </source>
</evidence>
<comment type="catalytic activity">
    <reaction evidence="23">
        <text>adenosine + H2O + H(+) = inosine + NH4(+)</text>
        <dbReference type="Rhea" id="RHEA:24408"/>
        <dbReference type="ChEBI" id="CHEBI:15377"/>
        <dbReference type="ChEBI" id="CHEBI:15378"/>
        <dbReference type="ChEBI" id="CHEBI:16335"/>
        <dbReference type="ChEBI" id="CHEBI:17596"/>
        <dbReference type="ChEBI" id="CHEBI:28938"/>
        <dbReference type="EC" id="3.5.4.4"/>
    </reaction>
    <physiologicalReaction direction="left-to-right" evidence="23">
        <dbReference type="Rhea" id="RHEA:24409"/>
    </physiologicalReaction>
</comment>
<evidence type="ECO:0000256" key="26">
    <source>
        <dbReference type="ARBA" id="ARBA00051406"/>
    </source>
</evidence>
<dbReference type="GO" id="GO:0005634">
    <property type="term" value="C:nucleus"/>
    <property type="evidence" value="ECO:0007669"/>
    <property type="project" value="UniProtKB-SubCell"/>
</dbReference>
<dbReference type="GO" id="GO:0005783">
    <property type="term" value="C:endoplasmic reticulum"/>
    <property type="evidence" value="ECO:0007669"/>
    <property type="project" value="UniProtKB-SubCell"/>
</dbReference>
<dbReference type="CDD" id="cd16833">
    <property type="entry name" value="YfiH"/>
    <property type="match status" value="1"/>
</dbReference>
<evidence type="ECO:0000256" key="8">
    <source>
        <dbReference type="ARBA" id="ARBA00011976"/>
    </source>
</evidence>
<evidence type="ECO:0000256" key="27">
    <source>
        <dbReference type="ARBA" id="ARBA00063955"/>
    </source>
</evidence>
<dbReference type="GO" id="GO:0006954">
    <property type="term" value="P:inflammatory response"/>
    <property type="evidence" value="ECO:0007669"/>
    <property type="project" value="UniProtKB-KW"/>
</dbReference>
<dbReference type="EC" id="2.4.2.28" evidence="8"/>
<dbReference type="InterPro" id="IPR038371">
    <property type="entry name" value="Cu_polyphenol_OxRdtase_sf"/>
</dbReference>
<evidence type="ECO:0000256" key="5">
    <source>
        <dbReference type="ARBA" id="ARBA00004496"/>
    </source>
</evidence>
<evidence type="ECO:0000256" key="14">
    <source>
        <dbReference type="ARBA" id="ARBA00022723"/>
    </source>
</evidence>
<comment type="catalytic activity">
    <reaction evidence="26">
        <text>guanosine + phosphate = alpha-D-ribose 1-phosphate + guanine</text>
        <dbReference type="Rhea" id="RHEA:13233"/>
        <dbReference type="ChEBI" id="CHEBI:16235"/>
        <dbReference type="ChEBI" id="CHEBI:16750"/>
        <dbReference type="ChEBI" id="CHEBI:43474"/>
        <dbReference type="ChEBI" id="CHEBI:57720"/>
        <dbReference type="EC" id="2.4.2.1"/>
    </reaction>
    <physiologicalReaction direction="left-to-right" evidence="26">
        <dbReference type="Rhea" id="RHEA:13234"/>
    </physiologicalReaction>
</comment>